<evidence type="ECO:0000313" key="3">
    <source>
        <dbReference type="Proteomes" id="UP000745663"/>
    </source>
</evidence>
<feature type="signal peptide" evidence="1">
    <location>
        <begin position="1"/>
        <end position="22"/>
    </location>
</feature>
<keyword evidence="3" id="KW-1185">Reference proteome</keyword>
<organism evidence="2 3">
    <name type="scientific">Pseudomonas arcuscaelestis</name>
    <dbReference type="NCBI Taxonomy" id="2710591"/>
    <lineage>
        <taxon>Bacteria</taxon>
        <taxon>Pseudomonadati</taxon>
        <taxon>Pseudomonadota</taxon>
        <taxon>Gammaproteobacteria</taxon>
        <taxon>Pseudomonadales</taxon>
        <taxon>Pseudomonadaceae</taxon>
        <taxon>Pseudomonas</taxon>
    </lineage>
</organism>
<name>A0ABS2C019_9PSED</name>
<keyword evidence="1" id="KW-0732">Signal</keyword>
<protein>
    <submittedName>
        <fullName evidence="2">Uncharacterized protein</fullName>
    </submittedName>
</protein>
<accession>A0ABS2C019</accession>
<proteinExistence type="predicted"/>
<reference evidence="2 3" key="1">
    <citation type="submission" date="2020-08" db="EMBL/GenBank/DDBJ databases">
        <title>Description of novel Pseudomonas species.</title>
        <authorList>
            <person name="Duman M."/>
            <person name="Mulet M."/>
            <person name="Altun S."/>
            <person name="Saticioglu I.B."/>
            <person name="Lalucat J."/>
            <person name="Garcia-Valdes E."/>
        </authorList>
    </citation>
    <scope>NUCLEOTIDE SEQUENCE [LARGE SCALE GENOMIC DNA]</scope>
    <source>
        <strain evidence="2 3">P66</strain>
    </source>
</reference>
<dbReference type="EMBL" id="JACOPV010000008">
    <property type="protein sequence ID" value="MBM5458586.1"/>
    <property type="molecule type" value="Genomic_DNA"/>
</dbReference>
<sequence length="81" mass="8358">MHRTTTLLLAAATSAATFKLLAKTLGQGENVVLATAHMAQQDLIALEAHALATGVDLSNHPLVGMVPGTRPDNFNTAVVPA</sequence>
<dbReference type="Proteomes" id="UP000745663">
    <property type="component" value="Unassembled WGS sequence"/>
</dbReference>
<gene>
    <name evidence="2" type="ORF">H8F21_13535</name>
</gene>
<feature type="chain" id="PRO_5045991675" evidence="1">
    <location>
        <begin position="23"/>
        <end position="81"/>
    </location>
</feature>
<dbReference type="RefSeq" id="WP_203584527.1">
    <property type="nucleotide sequence ID" value="NZ_JACOPV010000008.1"/>
</dbReference>
<evidence type="ECO:0000256" key="1">
    <source>
        <dbReference type="SAM" id="SignalP"/>
    </source>
</evidence>
<evidence type="ECO:0000313" key="2">
    <source>
        <dbReference type="EMBL" id="MBM5458586.1"/>
    </source>
</evidence>
<comment type="caution">
    <text evidence="2">The sequence shown here is derived from an EMBL/GenBank/DDBJ whole genome shotgun (WGS) entry which is preliminary data.</text>
</comment>